<dbReference type="Proteomes" id="UP000575083">
    <property type="component" value="Unassembled WGS sequence"/>
</dbReference>
<accession>A0A7X0PA33</accession>
<dbReference type="InterPro" id="IPR037181">
    <property type="entry name" value="SUFU_N"/>
</dbReference>
<keyword evidence="3" id="KW-1185">Reference proteome</keyword>
<dbReference type="PANTHER" id="PTHR10928">
    <property type="entry name" value="SUPPRESSOR OF FUSED"/>
    <property type="match status" value="1"/>
</dbReference>
<evidence type="ECO:0000313" key="2">
    <source>
        <dbReference type="EMBL" id="MBB6557854.1"/>
    </source>
</evidence>
<dbReference type="AlphaFoldDB" id="A0A7X0PA33"/>
<gene>
    <name evidence="2" type="ORF">HNP48_000518</name>
</gene>
<proteinExistence type="predicted"/>
<dbReference type="EMBL" id="JACHLK010000001">
    <property type="protein sequence ID" value="MBB6557854.1"/>
    <property type="molecule type" value="Genomic_DNA"/>
</dbReference>
<feature type="domain" description="Suppressor of fused-like" evidence="1">
    <location>
        <begin position="45"/>
        <end position="214"/>
    </location>
</feature>
<protein>
    <recommendedName>
        <fullName evidence="1">Suppressor of fused-like domain-containing protein</fullName>
    </recommendedName>
</protein>
<reference evidence="2 3" key="1">
    <citation type="submission" date="2020-08" db="EMBL/GenBank/DDBJ databases">
        <title>Functional genomics of gut bacteria from endangered species of beetles.</title>
        <authorList>
            <person name="Carlos-Shanley C."/>
        </authorList>
    </citation>
    <scope>NUCLEOTIDE SEQUENCE [LARGE SCALE GENOMIC DNA]</scope>
    <source>
        <strain evidence="2 3">S00198</strain>
    </source>
</reference>
<evidence type="ECO:0000313" key="3">
    <source>
        <dbReference type="Proteomes" id="UP000575083"/>
    </source>
</evidence>
<dbReference type="InterPro" id="IPR017429">
    <property type="entry name" value="Suppressor_of_fused_bac"/>
</dbReference>
<dbReference type="GO" id="GO:0005737">
    <property type="term" value="C:cytoplasm"/>
    <property type="evidence" value="ECO:0007669"/>
    <property type="project" value="TreeGrafter"/>
</dbReference>
<name>A0A7X0PA33_9BURK</name>
<sequence length="371" mass="40909">MTSTTTDADDAPSPGWDAISARLDQLYPGQEPKHFGTLISHMLGGPDPLDGISVWRRTDPVPHWHFVTYGLSELYAKESDDPEVSGYGLELTFRLAMEPGEVADASAEPPAWALNFLQNLARYVFQSGNVFRDGHWMTANGPIALERNTQICSMGFVTDPELAEPLATPNGSVEFLQVVGLTVEEERAAKQWRTRNLLEVLLPHMPLWVTDLGRASLLAHPAVKQQVEEGLRRDGSASGFLFTDVLGLKQVKRLLRKPITQVTVGARQVDELVTLLPLRLPFGRTLRVAGHEWQLLLEPAGTDGSNTVEWQGEGEDNAVVLRLTDATVQQLAQTLQPRQGSYVLPLLPQVEWVVEKTTIKDSTGKVVEVIG</sequence>
<dbReference type="PANTHER" id="PTHR10928:SF2">
    <property type="entry name" value="SUPPRESSOR OF FUSED HOMOLOG"/>
    <property type="match status" value="1"/>
</dbReference>
<dbReference type="RefSeq" id="WP_184855274.1">
    <property type="nucleotide sequence ID" value="NZ_JACHLK010000001.1"/>
</dbReference>
<dbReference type="InterPro" id="IPR007768">
    <property type="entry name" value="Suppressor_of_fused"/>
</dbReference>
<comment type="caution">
    <text evidence="2">The sequence shown here is derived from an EMBL/GenBank/DDBJ whole genome shotgun (WGS) entry which is preliminary data.</text>
</comment>
<evidence type="ECO:0000259" key="1">
    <source>
        <dbReference type="Pfam" id="PF05076"/>
    </source>
</evidence>
<organism evidence="2 3">
    <name type="scientific">Acidovorax soli</name>
    <dbReference type="NCBI Taxonomy" id="592050"/>
    <lineage>
        <taxon>Bacteria</taxon>
        <taxon>Pseudomonadati</taxon>
        <taxon>Pseudomonadota</taxon>
        <taxon>Betaproteobacteria</taxon>
        <taxon>Burkholderiales</taxon>
        <taxon>Comamonadaceae</taxon>
        <taxon>Acidovorax</taxon>
    </lineage>
</organism>
<dbReference type="Pfam" id="PF05076">
    <property type="entry name" value="SUFU"/>
    <property type="match status" value="1"/>
</dbReference>
<dbReference type="InterPro" id="IPR020941">
    <property type="entry name" value="SUFU-like_domain"/>
</dbReference>
<dbReference type="PIRSF" id="PIRSF038192">
    <property type="entry name" value="Txn_reg_BtrU_prd"/>
    <property type="match status" value="1"/>
</dbReference>
<dbReference type="SUPFAM" id="SSF103359">
    <property type="entry name" value="Suppressor of Fused, N-terminal domain"/>
    <property type="match status" value="1"/>
</dbReference>